<accession>A0A2W5R914</accession>
<dbReference type="GO" id="GO:0003697">
    <property type="term" value="F:single-stranded DNA binding"/>
    <property type="evidence" value="ECO:0007669"/>
    <property type="project" value="InterPro"/>
</dbReference>
<comment type="caution">
    <text evidence="3">The sequence shown here is derived from an EMBL/GenBank/DDBJ whole genome shotgun (WGS) entry which is preliminary data.</text>
</comment>
<dbReference type="InterPro" id="IPR017113">
    <property type="entry name" value="Antirestriction_ArdC"/>
</dbReference>
<feature type="domain" description="N-terminal" evidence="1">
    <location>
        <begin position="11"/>
        <end position="130"/>
    </location>
</feature>
<dbReference type="EMBL" id="QFQD01000003">
    <property type="protein sequence ID" value="PZQ85482.1"/>
    <property type="molecule type" value="Genomic_DNA"/>
</dbReference>
<evidence type="ECO:0000259" key="1">
    <source>
        <dbReference type="Pfam" id="PF08401"/>
    </source>
</evidence>
<dbReference type="InterPro" id="IPR013610">
    <property type="entry name" value="ArdC_N"/>
</dbReference>
<dbReference type="Proteomes" id="UP000248887">
    <property type="component" value="Unassembled WGS sequence"/>
</dbReference>
<dbReference type="Pfam" id="PF18818">
    <property type="entry name" value="MPTase-PolyVal"/>
    <property type="match status" value="1"/>
</dbReference>
<dbReference type="InterPro" id="IPR041459">
    <property type="entry name" value="MPTase-PolyVal"/>
</dbReference>
<name>A0A2W5R914_ANCNO</name>
<reference evidence="3 4" key="1">
    <citation type="submission" date="2017-08" db="EMBL/GenBank/DDBJ databases">
        <title>Infants hospitalized years apart are colonized by the same room-sourced microbial strains.</title>
        <authorList>
            <person name="Brooks B."/>
            <person name="Olm M.R."/>
            <person name="Firek B.A."/>
            <person name="Baker R."/>
            <person name="Thomas B.C."/>
            <person name="Morowitz M.J."/>
            <person name="Banfield J.F."/>
        </authorList>
    </citation>
    <scope>NUCLEOTIDE SEQUENCE [LARGE SCALE GENOMIC DNA]</scope>
    <source>
        <strain evidence="3">S2_005_001_R2_27</strain>
    </source>
</reference>
<evidence type="ECO:0000313" key="4">
    <source>
        <dbReference type="Proteomes" id="UP000248887"/>
    </source>
</evidence>
<feature type="domain" description="Polyvalent protein metallopeptidase" evidence="2">
    <location>
        <begin position="159"/>
        <end position="287"/>
    </location>
</feature>
<evidence type="ECO:0000259" key="2">
    <source>
        <dbReference type="Pfam" id="PF18818"/>
    </source>
</evidence>
<gene>
    <name evidence="3" type="ORF">DI549_02100</name>
</gene>
<proteinExistence type="predicted"/>
<protein>
    <submittedName>
        <fullName evidence="3">Antirestriction protein ArdC</fullName>
    </submittedName>
</protein>
<organism evidence="3 4">
    <name type="scientific">Ancylobacter novellus</name>
    <name type="common">Thiobacillus novellus</name>
    <dbReference type="NCBI Taxonomy" id="921"/>
    <lineage>
        <taxon>Bacteria</taxon>
        <taxon>Pseudomonadati</taxon>
        <taxon>Pseudomonadota</taxon>
        <taxon>Alphaproteobacteria</taxon>
        <taxon>Hyphomicrobiales</taxon>
        <taxon>Xanthobacteraceae</taxon>
        <taxon>Ancylobacter</taxon>
    </lineage>
</organism>
<evidence type="ECO:0000313" key="3">
    <source>
        <dbReference type="EMBL" id="PZQ85482.1"/>
    </source>
</evidence>
<dbReference type="PIRSF" id="PIRSF037112">
    <property type="entry name" value="Antirestriction_ArdC"/>
    <property type="match status" value="1"/>
</dbReference>
<sequence length="309" mass="34594">MKRKESGPRTDIYARITEKLVAALEKGVRSWVQPWSAGHVKGRVTRPLRHNGEPYTGMNVLLLWSESMARGLASPMWMTFRQASELGGHVRKGESGATVVYASRFKRTETDARGDEVEREIPFLKAYSVFNCDQIEGLPEHYYARPVEPIANPIERVAHADRFFGNTGAVIRHGGTKAFFAPSSDHVQMPPFESFRDAASYYAVLGHECVHWAGASHRLNRDLSRYHQDRSERAREELVADIGASFLCADLGLVPELEPRADHASYVASWLKVLQDDRRAIFAAAAHAQRAVAYLHGLQPLAESEREAA</sequence>
<dbReference type="AlphaFoldDB" id="A0A2W5R914"/>
<dbReference type="Pfam" id="PF08401">
    <property type="entry name" value="ArdcN"/>
    <property type="match status" value="1"/>
</dbReference>